<accession>A0A642VB97</accession>
<keyword evidence="2" id="KW-1185">Reference proteome</keyword>
<dbReference type="Gene3D" id="3.40.50.1820">
    <property type="entry name" value="alpha/beta hydrolase"/>
    <property type="match status" value="1"/>
</dbReference>
<protein>
    <recommendedName>
        <fullName evidence="3">AB hydrolase-1 domain-containing protein</fullName>
    </recommendedName>
</protein>
<dbReference type="InterPro" id="IPR029058">
    <property type="entry name" value="AB_hydrolase_fold"/>
</dbReference>
<dbReference type="InterPro" id="IPR013744">
    <property type="entry name" value="SidJ"/>
</dbReference>
<evidence type="ECO:0008006" key="3">
    <source>
        <dbReference type="Google" id="ProtNLM"/>
    </source>
</evidence>
<reference evidence="1" key="1">
    <citation type="journal article" date="2019" name="G3 (Bethesda)">
        <title>Genome Assemblies of Two Rare Opportunistic Yeast Pathogens: Diutina rugosa (syn. Candida rugosa) and Trichomonascus ciferrii (syn. Candida ciferrii).</title>
        <authorList>
            <person name="Mixao V."/>
            <person name="Saus E."/>
            <person name="Hansen A.P."/>
            <person name="Lass-Florl C."/>
            <person name="Gabaldon T."/>
        </authorList>
    </citation>
    <scope>NUCLEOTIDE SEQUENCE</scope>
    <source>
        <strain evidence="1">CBS 4856</strain>
    </source>
</reference>
<dbReference type="EMBL" id="SWFS01000071">
    <property type="protein sequence ID" value="KAA8916999.1"/>
    <property type="molecule type" value="Genomic_DNA"/>
</dbReference>
<dbReference type="PANTHER" id="PTHR31591:SF1">
    <property type="entry name" value="UPF0613 PROTEIN PB24D3.06C"/>
    <property type="match status" value="1"/>
</dbReference>
<proteinExistence type="predicted"/>
<dbReference type="PANTHER" id="PTHR31591">
    <property type="entry name" value="UPF0613 PROTEIN PB24D3.06C"/>
    <property type="match status" value="1"/>
</dbReference>
<organism evidence="1 2">
    <name type="scientific">Trichomonascus ciferrii</name>
    <dbReference type="NCBI Taxonomy" id="44093"/>
    <lineage>
        <taxon>Eukaryota</taxon>
        <taxon>Fungi</taxon>
        <taxon>Dikarya</taxon>
        <taxon>Ascomycota</taxon>
        <taxon>Saccharomycotina</taxon>
        <taxon>Dipodascomycetes</taxon>
        <taxon>Dipodascales</taxon>
        <taxon>Trichomonascaceae</taxon>
        <taxon>Trichomonascus</taxon>
        <taxon>Trichomonascus ciferrii complex</taxon>
    </lineage>
</organism>
<evidence type="ECO:0000313" key="2">
    <source>
        <dbReference type="Proteomes" id="UP000761534"/>
    </source>
</evidence>
<dbReference type="Proteomes" id="UP000761534">
    <property type="component" value="Unassembled WGS sequence"/>
</dbReference>
<sequence>MIENCSVHIYSEKLAALEHPTKSGEKHENIVMFVGGLSDGIHSVPFVKPLAEALDTIGWGTVEINTRSSYIGYGTGSLGRDVEDISAAIDYFRQKNGKAKVVLMGHSTGSQDVMYYLTQPPTPNEDRPKIEGGIIQASVSDREGYYDYVGRENAEKKLAVARDWIEQGKGQDVLPRDFDNLCKYSPLSAQRFVDLVAIRGNDDFFSSDLTADDFAKTFGAIQSAKILVAFSGKDETVPPYVDKEDLVRRWKEATKPEVWSQHSGIVPEANHNLDHTSGPKALPNLIERVVSFVKEL</sequence>
<gene>
    <name evidence="1" type="ORF">TRICI_000839</name>
</gene>
<dbReference type="SUPFAM" id="SSF53474">
    <property type="entry name" value="alpha/beta-Hydrolases"/>
    <property type="match status" value="1"/>
</dbReference>
<dbReference type="VEuPathDB" id="FungiDB:TRICI_000839"/>
<dbReference type="OrthoDB" id="10034502at2759"/>
<name>A0A642VB97_9ASCO</name>
<comment type="caution">
    <text evidence="1">The sequence shown here is derived from an EMBL/GenBank/DDBJ whole genome shotgun (WGS) entry which is preliminary data.</text>
</comment>
<evidence type="ECO:0000313" key="1">
    <source>
        <dbReference type="EMBL" id="KAA8916999.1"/>
    </source>
</evidence>
<dbReference type="AlphaFoldDB" id="A0A642VB97"/>
<dbReference type="Pfam" id="PF08538">
    <property type="entry name" value="DUF1749"/>
    <property type="match status" value="1"/>
</dbReference>